<dbReference type="EMBL" id="CM004483">
    <property type="protein sequence ID" value="OCT60490.1"/>
    <property type="molecule type" value="Genomic_DNA"/>
</dbReference>
<evidence type="ECO:0000313" key="4">
    <source>
        <dbReference type="Proteomes" id="UP000694892"/>
    </source>
</evidence>
<dbReference type="InterPro" id="IPR057810">
    <property type="entry name" value="RBD_ZCCHC3_1st"/>
</dbReference>
<dbReference type="Proteomes" id="UP000694892">
    <property type="component" value="Chromosome 9_10S"/>
</dbReference>
<name>A0A974BTD6_XENLA</name>
<sequence length="178" mass="19838">MELAVCKGNADNATQVNLGSDTPQVAVRNKTSTESLQVPGVDPSGANGSSQSAMNGKERKQSFFNIIKPGEDANKRKNAVRFTYTGPESEIPDRDFIGKTILKDFILFSADDVYAFIHFPGKRQFDISFNLPQNLDIVWEIFHKTKKDPIWKNLKLVQLTKQITVVITILLHSVCGII</sequence>
<evidence type="ECO:0000259" key="2">
    <source>
        <dbReference type="Pfam" id="PF23057"/>
    </source>
</evidence>
<dbReference type="Pfam" id="PF23057">
    <property type="entry name" value="RBD_ZCCHC3_1st"/>
    <property type="match status" value="1"/>
</dbReference>
<organism evidence="3 4">
    <name type="scientific">Xenopus laevis</name>
    <name type="common">African clawed frog</name>
    <dbReference type="NCBI Taxonomy" id="8355"/>
    <lineage>
        <taxon>Eukaryota</taxon>
        <taxon>Metazoa</taxon>
        <taxon>Chordata</taxon>
        <taxon>Craniata</taxon>
        <taxon>Vertebrata</taxon>
        <taxon>Euteleostomi</taxon>
        <taxon>Amphibia</taxon>
        <taxon>Batrachia</taxon>
        <taxon>Anura</taxon>
        <taxon>Pipoidea</taxon>
        <taxon>Pipidae</taxon>
        <taxon>Xenopodinae</taxon>
        <taxon>Xenopus</taxon>
        <taxon>Xenopus</taxon>
    </lineage>
</organism>
<dbReference type="GO" id="GO:0002218">
    <property type="term" value="P:activation of innate immune response"/>
    <property type="evidence" value="ECO:0007669"/>
    <property type="project" value="InterPro"/>
</dbReference>
<gene>
    <name evidence="3" type="ORF">XELAEV_18046517mg</name>
</gene>
<dbReference type="AlphaFoldDB" id="A0A974BTD6"/>
<dbReference type="PANTHER" id="PTHR22639">
    <property type="entry name" value="GAG-RELATED PROTEIN"/>
    <property type="match status" value="1"/>
</dbReference>
<dbReference type="PANTHER" id="PTHR22639:SF4">
    <property type="entry name" value="ZINC FINGER CCHC DOMAIN-CONTAINING PROTEIN 3"/>
    <property type="match status" value="1"/>
</dbReference>
<proteinExistence type="predicted"/>
<evidence type="ECO:0000313" key="3">
    <source>
        <dbReference type="EMBL" id="OCT60490.1"/>
    </source>
</evidence>
<feature type="region of interest" description="Disordered" evidence="1">
    <location>
        <begin position="32"/>
        <end position="57"/>
    </location>
</feature>
<evidence type="ECO:0000256" key="1">
    <source>
        <dbReference type="SAM" id="MobiDB-lite"/>
    </source>
</evidence>
<reference evidence="4" key="1">
    <citation type="journal article" date="2016" name="Nature">
        <title>Genome evolution in the allotetraploid frog Xenopus laevis.</title>
        <authorList>
            <person name="Session A.M."/>
            <person name="Uno Y."/>
            <person name="Kwon T."/>
            <person name="Chapman J.A."/>
            <person name="Toyoda A."/>
            <person name="Takahashi S."/>
            <person name="Fukui A."/>
            <person name="Hikosaka A."/>
            <person name="Suzuki A."/>
            <person name="Kondo M."/>
            <person name="van Heeringen S.J."/>
            <person name="Quigley I."/>
            <person name="Heinz S."/>
            <person name="Ogino H."/>
            <person name="Ochi H."/>
            <person name="Hellsten U."/>
            <person name="Lyons J.B."/>
            <person name="Simakov O."/>
            <person name="Putnam N."/>
            <person name="Stites J."/>
            <person name="Kuroki Y."/>
            <person name="Tanaka T."/>
            <person name="Michiue T."/>
            <person name="Watanabe M."/>
            <person name="Bogdanovic O."/>
            <person name="Lister R."/>
            <person name="Georgiou G."/>
            <person name="Paranjpe S.S."/>
            <person name="van Kruijsbergen I."/>
            <person name="Shu S."/>
            <person name="Carlson J."/>
            <person name="Kinoshita T."/>
            <person name="Ohta Y."/>
            <person name="Mawaribuchi S."/>
            <person name="Jenkins J."/>
            <person name="Grimwood J."/>
            <person name="Schmutz J."/>
            <person name="Mitros T."/>
            <person name="Mozaffari S.V."/>
            <person name="Suzuki Y."/>
            <person name="Haramoto Y."/>
            <person name="Yamamoto T.S."/>
            <person name="Takagi C."/>
            <person name="Heald R."/>
            <person name="Miller K."/>
            <person name="Haudenschild C."/>
            <person name="Kitzman J."/>
            <person name="Nakayama T."/>
            <person name="Izutsu Y."/>
            <person name="Robert J."/>
            <person name="Fortriede J."/>
            <person name="Burns K."/>
            <person name="Lotay V."/>
            <person name="Karimi K."/>
            <person name="Yasuoka Y."/>
            <person name="Dichmann D.S."/>
            <person name="Flajnik M.F."/>
            <person name="Houston D.W."/>
            <person name="Shendure J."/>
            <person name="DuPasquier L."/>
            <person name="Vize P.D."/>
            <person name="Zorn A.M."/>
            <person name="Ito M."/>
            <person name="Marcotte E.M."/>
            <person name="Wallingford J.B."/>
            <person name="Ito Y."/>
            <person name="Asashima M."/>
            <person name="Ueno N."/>
            <person name="Matsuda Y."/>
            <person name="Veenstra G.J."/>
            <person name="Fujiyama A."/>
            <person name="Harland R.M."/>
            <person name="Taira M."/>
            <person name="Rokhsar D.S."/>
        </authorList>
    </citation>
    <scope>NUCLEOTIDE SEQUENCE [LARGE SCALE GENOMIC DNA]</scope>
    <source>
        <strain evidence="4">J</strain>
    </source>
</reference>
<dbReference type="InterPro" id="IPR042509">
    <property type="entry name" value="ZCCHC3"/>
</dbReference>
<dbReference type="GO" id="GO:0003690">
    <property type="term" value="F:double-stranded DNA binding"/>
    <property type="evidence" value="ECO:0007669"/>
    <property type="project" value="InterPro"/>
</dbReference>
<accession>A0A974BTD6</accession>
<feature type="domain" description="Zinc finger CCHC" evidence="2">
    <location>
        <begin position="77"/>
        <end position="153"/>
    </location>
</feature>
<protein>
    <recommendedName>
        <fullName evidence="2">Zinc finger CCHC domain-containing protein</fullName>
    </recommendedName>
</protein>
<dbReference type="GO" id="GO:0003723">
    <property type="term" value="F:RNA binding"/>
    <property type="evidence" value="ECO:0007669"/>
    <property type="project" value="InterPro"/>
</dbReference>